<evidence type="ECO:0008006" key="4">
    <source>
        <dbReference type="Google" id="ProtNLM"/>
    </source>
</evidence>
<evidence type="ECO:0000313" key="3">
    <source>
        <dbReference type="Proteomes" id="UP001054945"/>
    </source>
</evidence>
<protein>
    <recommendedName>
        <fullName evidence="4">Transmembrane protein</fullName>
    </recommendedName>
</protein>
<organism evidence="2 3">
    <name type="scientific">Caerostris extrusa</name>
    <name type="common">Bark spider</name>
    <name type="synonym">Caerostris bankana</name>
    <dbReference type="NCBI Taxonomy" id="172846"/>
    <lineage>
        <taxon>Eukaryota</taxon>
        <taxon>Metazoa</taxon>
        <taxon>Ecdysozoa</taxon>
        <taxon>Arthropoda</taxon>
        <taxon>Chelicerata</taxon>
        <taxon>Arachnida</taxon>
        <taxon>Araneae</taxon>
        <taxon>Araneomorphae</taxon>
        <taxon>Entelegynae</taxon>
        <taxon>Araneoidea</taxon>
        <taxon>Araneidae</taxon>
        <taxon>Caerostris</taxon>
    </lineage>
</organism>
<proteinExistence type="predicted"/>
<dbReference type="AlphaFoldDB" id="A0AAV4XCL5"/>
<keyword evidence="3" id="KW-1185">Reference proteome</keyword>
<evidence type="ECO:0000256" key="1">
    <source>
        <dbReference type="SAM" id="Phobius"/>
    </source>
</evidence>
<keyword evidence="1" id="KW-0472">Membrane</keyword>
<dbReference type="Proteomes" id="UP001054945">
    <property type="component" value="Unassembled WGS sequence"/>
</dbReference>
<dbReference type="EMBL" id="BPLR01017570">
    <property type="protein sequence ID" value="GIY92651.1"/>
    <property type="molecule type" value="Genomic_DNA"/>
</dbReference>
<keyword evidence="1" id="KW-0812">Transmembrane</keyword>
<keyword evidence="1" id="KW-1133">Transmembrane helix</keyword>
<comment type="caution">
    <text evidence="2">The sequence shown here is derived from an EMBL/GenBank/DDBJ whole genome shotgun (WGS) entry which is preliminary data.</text>
</comment>
<name>A0AAV4XCL5_CAEEX</name>
<reference evidence="2 3" key="1">
    <citation type="submission" date="2021-06" db="EMBL/GenBank/DDBJ databases">
        <title>Caerostris extrusa draft genome.</title>
        <authorList>
            <person name="Kono N."/>
            <person name="Arakawa K."/>
        </authorList>
    </citation>
    <scope>NUCLEOTIDE SEQUENCE [LARGE SCALE GENOMIC DNA]</scope>
</reference>
<evidence type="ECO:0000313" key="2">
    <source>
        <dbReference type="EMBL" id="GIY92651.1"/>
    </source>
</evidence>
<feature type="transmembrane region" description="Helical" evidence="1">
    <location>
        <begin position="80"/>
        <end position="99"/>
    </location>
</feature>
<accession>A0AAV4XCL5</accession>
<sequence>MGTGGLVKGPLHLLPCATQSRWTSFSGSSVAEKKDEFYRQYVFRAPLHTIEISIAPPCTSCSMGTMGDHPQKATEKSKRILFFFFFLSFTSVTVIAILIKMRPMRSKGAR</sequence>
<gene>
    <name evidence="2" type="ORF">CEXT_91511</name>
</gene>